<gene>
    <name evidence="6" type="primary">mrdB</name>
    <name evidence="6" type="synonym">rodA</name>
    <name evidence="7" type="ORF">SAMN04487971_12518</name>
</gene>
<dbReference type="UniPathway" id="UPA00219"/>
<reference evidence="8" key="1">
    <citation type="submission" date="2016-10" db="EMBL/GenBank/DDBJ databases">
        <authorList>
            <person name="Varghese N."/>
            <person name="Submissions S."/>
        </authorList>
    </citation>
    <scope>NUCLEOTIDE SEQUENCE [LARGE SCALE GENOMIC DNA]</scope>
    <source>
        <strain evidence="8">CGMCC 1.7655</strain>
    </source>
</reference>
<dbReference type="GO" id="GO:0008360">
    <property type="term" value="P:regulation of cell shape"/>
    <property type="evidence" value="ECO:0007669"/>
    <property type="project" value="UniProtKB-KW"/>
</dbReference>
<comment type="subcellular location">
    <subcellularLocation>
        <location evidence="6">Cell inner membrane</location>
        <topology evidence="6">Multi-pass membrane protein</topology>
    </subcellularLocation>
    <subcellularLocation>
        <location evidence="1">Membrane</location>
        <topology evidence="1">Multi-pass membrane protein</topology>
    </subcellularLocation>
</comment>
<evidence type="ECO:0000256" key="2">
    <source>
        <dbReference type="ARBA" id="ARBA00022692"/>
    </source>
</evidence>
<comment type="pathway">
    <text evidence="6">Cell wall biogenesis; peptidoglycan biosynthesis.</text>
</comment>
<feature type="transmembrane region" description="Helical" evidence="6">
    <location>
        <begin position="147"/>
        <end position="165"/>
    </location>
</feature>
<comment type="function">
    <text evidence="6">Peptidoglycan polymerase that is essential for cell wall elongation.</text>
</comment>
<dbReference type="RefSeq" id="WP_090757309.1">
    <property type="nucleotide sequence ID" value="NZ_FNGE01000025.1"/>
</dbReference>
<comment type="catalytic activity">
    <reaction evidence="6">
        <text>[GlcNAc-(1-&gt;4)-Mur2Ac(oyl-L-Ala-gamma-D-Glu-L-Lys-D-Ala-D-Ala)](n)-di-trans,octa-cis-undecaprenyl diphosphate + beta-D-GlcNAc-(1-&gt;4)-Mur2Ac(oyl-L-Ala-gamma-D-Glu-L-Lys-D-Ala-D-Ala)-di-trans,octa-cis-undecaprenyl diphosphate = [GlcNAc-(1-&gt;4)-Mur2Ac(oyl-L-Ala-gamma-D-Glu-L-Lys-D-Ala-D-Ala)](n+1)-di-trans,octa-cis-undecaprenyl diphosphate + di-trans,octa-cis-undecaprenyl diphosphate + H(+)</text>
        <dbReference type="Rhea" id="RHEA:23708"/>
        <dbReference type="Rhea" id="RHEA-COMP:9602"/>
        <dbReference type="Rhea" id="RHEA-COMP:9603"/>
        <dbReference type="ChEBI" id="CHEBI:15378"/>
        <dbReference type="ChEBI" id="CHEBI:58405"/>
        <dbReference type="ChEBI" id="CHEBI:60033"/>
        <dbReference type="ChEBI" id="CHEBI:78435"/>
        <dbReference type="EC" id="2.4.99.28"/>
    </reaction>
</comment>
<feature type="transmembrane region" description="Helical" evidence="6">
    <location>
        <begin position="287"/>
        <end position="308"/>
    </location>
</feature>
<name>A0A1G9N1I0_9RHOB</name>
<dbReference type="GO" id="GO:0015648">
    <property type="term" value="F:lipid-linked peptidoglycan transporter activity"/>
    <property type="evidence" value="ECO:0007669"/>
    <property type="project" value="TreeGrafter"/>
</dbReference>
<keyword evidence="3 6" id="KW-0133">Cell shape</keyword>
<organism evidence="7 8">
    <name type="scientific">Paracoccus chinensis</name>
    <dbReference type="NCBI Taxonomy" id="525640"/>
    <lineage>
        <taxon>Bacteria</taxon>
        <taxon>Pseudomonadati</taxon>
        <taxon>Pseudomonadota</taxon>
        <taxon>Alphaproteobacteria</taxon>
        <taxon>Rhodobacterales</taxon>
        <taxon>Paracoccaceae</taxon>
        <taxon>Paracoccus</taxon>
    </lineage>
</organism>
<dbReference type="GO" id="GO:0009252">
    <property type="term" value="P:peptidoglycan biosynthetic process"/>
    <property type="evidence" value="ECO:0007669"/>
    <property type="project" value="UniProtKB-UniRule"/>
</dbReference>
<dbReference type="OrthoDB" id="9768187at2"/>
<evidence type="ECO:0000313" key="8">
    <source>
        <dbReference type="Proteomes" id="UP000199555"/>
    </source>
</evidence>
<keyword evidence="4 6" id="KW-1133">Transmembrane helix</keyword>
<sequence length="380" mass="41519">MSSYLDYKPDQAPAGWRKILYLNWPLAFLLAAVASAGFLMLYSVAGGRLETWAEPQMERFAVGFVAMIALAFTPIWFWRSISVAAYVICLGLLLAVDIIGHNAMGAQRWLDLGPIKLQPSEVTKIALVLVLAAYYDWLDMSKVSRPLWVLVPLALILMPTALVVVQPDLGTSLMLVAGGGIMMFAAGVSLWYFAAVIGIVGGLVFAVLESRGTAWQLLHDYQYRRIDTFLDPTSDPLGAGYNITQAQIALGSGGWHGRGFMQGTQSRLNFLPEKHTDFIFTTLAEEFGFVGSITLLGLYALVIAFCIYSAMTNRDRFASLLTLGIGGTFFLYFAVNMGMVMGLMPVVGVPLPMVSYGGTQLMILLMAFGLVQSAHVNRPR</sequence>
<dbReference type="AlphaFoldDB" id="A0A1G9N1I0"/>
<evidence type="ECO:0000256" key="6">
    <source>
        <dbReference type="HAMAP-Rule" id="MF_02079"/>
    </source>
</evidence>
<keyword evidence="6" id="KW-0328">Glycosyltransferase</keyword>
<feature type="transmembrane region" description="Helical" evidence="6">
    <location>
        <begin position="353"/>
        <end position="371"/>
    </location>
</feature>
<keyword evidence="6" id="KW-0573">Peptidoglycan synthesis</keyword>
<dbReference type="HAMAP" id="MF_02079">
    <property type="entry name" value="PGT_RodA"/>
    <property type="match status" value="1"/>
</dbReference>
<dbReference type="STRING" id="525640.SAMN04487971_12518"/>
<evidence type="ECO:0000256" key="5">
    <source>
        <dbReference type="ARBA" id="ARBA00023136"/>
    </source>
</evidence>
<proteinExistence type="inferred from homology"/>
<evidence type="ECO:0000256" key="3">
    <source>
        <dbReference type="ARBA" id="ARBA00022960"/>
    </source>
</evidence>
<dbReference type="InterPro" id="IPR011923">
    <property type="entry name" value="RodA/MrdB"/>
</dbReference>
<keyword evidence="8" id="KW-1185">Reference proteome</keyword>
<feature type="transmembrane region" description="Helical" evidence="6">
    <location>
        <begin position="83"/>
        <end position="105"/>
    </location>
</feature>
<dbReference type="NCBIfam" id="TIGR02210">
    <property type="entry name" value="rodA_shape"/>
    <property type="match status" value="1"/>
</dbReference>
<evidence type="ECO:0000256" key="4">
    <source>
        <dbReference type="ARBA" id="ARBA00022989"/>
    </source>
</evidence>
<dbReference type="Pfam" id="PF01098">
    <property type="entry name" value="FTSW_RODA_SPOVE"/>
    <property type="match status" value="1"/>
</dbReference>
<accession>A0A1G9N1I0</accession>
<feature type="transmembrane region" description="Helical" evidence="6">
    <location>
        <begin position="57"/>
        <end position="77"/>
    </location>
</feature>
<keyword evidence="6" id="KW-0997">Cell inner membrane</keyword>
<dbReference type="InterPro" id="IPR001182">
    <property type="entry name" value="FtsW/RodA"/>
</dbReference>
<dbReference type="GO" id="GO:0005886">
    <property type="term" value="C:plasma membrane"/>
    <property type="evidence" value="ECO:0007669"/>
    <property type="project" value="UniProtKB-SubCell"/>
</dbReference>
<evidence type="ECO:0000313" key="7">
    <source>
        <dbReference type="EMBL" id="SDL80339.1"/>
    </source>
</evidence>
<keyword evidence="2 6" id="KW-0812">Transmembrane</keyword>
<dbReference type="GO" id="GO:0008955">
    <property type="term" value="F:peptidoglycan glycosyltransferase activity"/>
    <property type="evidence" value="ECO:0007669"/>
    <property type="project" value="UniProtKB-UniRule"/>
</dbReference>
<dbReference type="EC" id="2.4.99.28" evidence="6"/>
<dbReference type="GO" id="GO:0071555">
    <property type="term" value="P:cell wall organization"/>
    <property type="evidence" value="ECO:0007669"/>
    <property type="project" value="UniProtKB-KW"/>
</dbReference>
<protein>
    <recommendedName>
        <fullName evidence="6">Peptidoglycan glycosyltransferase MrdB</fullName>
        <shortName evidence="6">PGT</shortName>
        <ecNumber evidence="6">2.4.99.28</ecNumber>
    </recommendedName>
    <alternativeName>
        <fullName evidence="6">Cell elongation protein RodA</fullName>
    </alternativeName>
    <alternativeName>
        <fullName evidence="6">Cell wall polymerase</fullName>
    </alternativeName>
    <alternativeName>
        <fullName evidence="6">Peptidoglycan polymerase</fullName>
        <shortName evidence="6">PG polymerase</shortName>
    </alternativeName>
</protein>
<dbReference type="Proteomes" id="UP000199555">
    <property type="component" value="Unassembled WGS sequence"/>
</dbReference>
<evidence type="ECO:0000256" key="1">
    <source>
        <dbReference type="ARBA" id="ARBA00004141"/>
    </source>
</evidence>
<dbReference type="PANTHER" id="PTHR30474:SF1">
    <property type="entry name" value="PEPTIDOGLYCAN GLYCOSYLTRANSFERASE MRDB"/>
    <property type="match status" value="1"/>
</dbReference>
<feature type="transmembrane region" description="Helical" evidence="6">
    <location>
        <begin position="177"/>
        <end position="208"/>
    </location>
</feature>
<dbReference type="EMBL" id="FNGE01000025">
    <property type="protein sequence ID" value="SDL80339.1"/>
    <property type="molecule type" value="Genomic_DNA"/>
</dbReference>
<dbReference type="GO" id="GO:0051301">
    <property type="term" value="P:cell division"/>
    <property type="evidence" value="ECO:0007669"/>
    <property type="project" value="InterPro"/>
</dbReference>
<feature type="transmembrane region" description="Helical" evidence="6">
    <location>
        <begin position="320"/>
        <end position="347"/>
    </location>
</feature>
<keyword evidence="6" id="KW-0808">Transferase</keyword>
<comment type="similarity">
    <text evidence="6">Belongs to the SEDS family. MrdB/RodA subfamily.</text>
</comment>
<feature type="transmembrane region" description="Helical" evidence="6">
    <location>
        <begin position="20"/>
        <end position="45"/>
    </location>
</feature>
<keyword evidence="6" id="KW-1003">Cell membrane</keyword>
<keyword evidence="6" id="KW-0961">Cell wall biogenesis/degradation</keyword>
<dbReference type="GO" id="GO:0032153">
    <property type="term" value="C:cell division site"/>
    <property type="evidence" value="ECO:0007669"/>
    <property type="project" value="TreeGrafter"/>
</dbReference>
<keyword evidence="5 6" id="KW-0472">Membrane</keyword>
<dbReference type="PANTHER" id="PTHR30474">
    <property type="entry name" value="CELL CYCLE PROTEIN"/>
    <property type="match status" value="1"/>
</dbReference>